<gene>
    <name evidence="2" type="primary">gatA_1</name>
    <name evidence="2" type="ORF">SHTP_4128</name>
</gene>
<dbReference type="EMBL" id="AP017624">
    <property type="protein sequence ID" value="BAV43081.1"/>
    <property type="molecule type" value="Genomic_DNA"/>
</dbReference>
<dbReference type="AlphaFoldDB" id="A0A1B4Y7T6"/>
<dbReference type="Proteomes" id="UP000218067">
    <property type="component" value="Chromosome"/>
</dbReference>
<dbReference type="RefSeq" id="WP_096371718.1">
    <property type="nucleotide sequence ID" value="NZ_AP017624.1"/>
</dbReference>
<evidence type="ECO:0000313" key="3">
    <source>
        <dbReference type="Proteomes" id="UP000218067"/>
    </source>
</evidence>
<sequence>MDLPEFTIAETQTAFERGEWTAAGLTDCYLRRIREIDQSGPMLRSIIEVNPDALAIAEALDAERSGGRIRGALHGVPVVIKDSIDTGDKMATTAGSLALEGNIATRDAFVVKKLRDAGAVILGKANMSEWGYMRSTRPCSGWSSRGGQVRNPYVLDRSPLGSSSGSAVAVAANLCVAALGAEVDGSIVRPASSNSIVGLKPTVGLLSRSGVIGVASPQDMVGPMARTVTDVATLLTVMTGVDDSDPTTRAGGAHTATDYRRFLDPAALQGARLGVARERFGAHEATDALIEGALGQLAALGAEIVDPIQASSLPFFGDLELELFRYGLKASLNGYLGAHPRAAVGSLDELIAFNRAHAGQVMPYFGQEFLEQSQAKGDLTDSQYLRVRAELRRLAGADGIDKALREHRLDAIVAPTEGSPAFAIDPVVGDNILPGGCSTPPAVAGYPHICVPAGYFCGLPVGLSLFAGAFQEPKLIGYAYAFEQATGVRRPPRFVPTLST</sequence>
<dbReference type="InterPro" id="IPR023631">
    <property type="entry name" value="Amidase_dom"/>
</dbReference>
<proteinExistence type="predicted"/>
<dbReference type="NCBIfam" id="NF006006">
    <property type="entry name" value="PRK08137.1"/>
    <property type="match status" value="1"/>
</dbReference>
<name>A0A1B4Y7T6_MYCUL</name>
<dbReference type="SUPFAM" id="SSF75304">
    <property type="entry name" value="Amidase signature (AS) enzymes"/>
    <property type="match status" value="1"/>
</dbReference>
<dbReference type="Gene3D" id="3.90.1300.10">
    <property type="entry name" value="Amidase signature (AS) domain"/>
    <property type="match status" value="1"/>
</dbReference>
<dbReference type="InterPro" id="IPR036928">
    <property type="entry name" value="AS_sf"/>
</dbReference>
<dbReference type="GeneID" id="93438699"/>
<dbReference type="Pfam" id="PF01425">
    <property type="entry name" value="Amidase"/>
    <property type="match status" value="1"/>
</dbReference>
<dbReference type="PANTHER" id="PTHR42678">
    <property type="entry name" value="AMIDASE"/>
    <property type="match status" value="1"/>
</dbReference>
<accession>A0A1B4Y7T6</accession>
<organism evidence="2 3">
    <name type="scientific">Mycobacterium ulcerans subsp. shinshuense</name>
    <dbReference type="NCBI Taxonomy" id="1124626"/>
    <lineage>
        <taxon>Bacteria</taxon>
        <taxon>Bacillati</taxon>
        <taxon>Actinomycetota</taxon>
        <taxon>Actinomycetes</taxon>
        <taxon>Mycobacteriales</taxon>
        <taxon>Mycobacteriaceae</taxon>
        <taxon>Mycobacterium</taxon>
        <taxon>Mycobacterium ulcerans group</taxon>
    </lineage>
</organism>
<protein>
    <submittedName>
        <fullName evidence="2">Peptide amidase</fullName>
    </submittedName>
</protein>
<evidence type="ECO:0000313" key="2">
    <source>
        <dbReference type="EMBL" id="BAV43081.1"/>
    </source>
</evidence>
<feature type="domain" description="Amidase" evidence="1">
    <location>
        <begin position="28"/>
        <end position="475"/>
    </location>
</feature>
<dbReference type="PANTHER" id="PTHR42678:SF34">
    <property type="entry name" value="OS04G0183300 PROTEIN"/>
    <property type="match status" value="1"/>
</dbReference>
<reference evidence="2 3" key="1">
    <citation type="submission" date="2016-08" db="EMBL/GenBank/DDBJ databases">
        <title>Complete genome sequence of Mycobacterium shinshuense, a subspecies of M. ulcerans.</title>
        <authorList>
            <person name="Yoshida M."/>
            <person name="Ogura Y."/>
            <person name="Hayashi T."/>
            <person name="Hoshino Y."/>
        </authorList>
    </citation>
    <scope>NUCLEOTIDE SEQUENCE [LARGE SCALE GENOMIC DNA]</scope>
    <source>
        <strain evidence="3">ATCC 33728</strain>
    </source>
</reference>
<evidence type="ECO:0000259" key="1">
    <source>
        <dbReference type="Pfam" id="PF01425"/>
    </source>
</evidence>